<gene>
    <name evidence="2" type="primary">Nfu_g_1_021758</name>
</gene>
<proteinExistence type="predicted"/>
<protein>
    <submittedName>
        <fullName evidence="2">Uncharacterized protein</fullName>
    </submittedName>
</protein>
<organism evidence="2">
    <name type="scientific">Iconisemion striatum</name>
    <dbReference type="NCBI Taxonomy" id="60296"/>
    <lineage>
        <taxon>Eukaryota</taxon>
        <taxon>Metazoa</taxon>
        <taxon>Chordata</taxon>
        <taxon>Craniata</taxon>
        <taxon>Vertebrata</taxon>
        <taxon>Euteleostomi</taxon>
        <taxon>Actinopterygii</taxon>
        <taxon>Neopterygii</taxon>
        <taxon>Teleostei</taxon>
        <taxon>Neoteleostei</taxon>
        <taxon>Acanthomorphata</taxon>
        <taxon>Ovalentaria</taxon>
        <taxon>Atherinomorphae</taxon>
        <taxon>Cyprinodontiformes</taxon>
        <taxon>Nothobranchiidae</taxon>
        <taxon>Iconisemion</taxon>
    </lineage>
</organism>
<evidence type="ECO:0000256" key="1">
    <source>
        <dbReference type="SAM" id="MobiDB-lite"/>
    </source>
</evidence>
<feature type="non-terminal residue" evidence="2">
    <location>
        <position position="1"/>
    </location>
</feature>
<reference evidence="2" key="2">
    <citation type="submission" date="2016-06" db="EMBL/GenBank/DDBJ databases">
        <title>The genome of a short-lived fish provides insights into sex chromosome evolution and the genetic control of aging.</title>
        <authorList>
            <person name="Reichwald K."/>
            <person name="Felder M."/>
            <person name="Petzold A."/>
            <person name="Koch P."/>
            <person name="Groth M."/>
            <person name="Platzer M."/>
        </authorList>
    </citation>
    <scope>NUCLEOTIDE SEQUENCE</scope>
    <source>
        <tissue evidence="2">Brain</tissue>
    </source>
</reference>
<dbReference type="EMBL" id="HADW01008386">
    <property type="protein sequence ID" value="SBP09786.1"/>
    <property type="molecule type" value="Transcribed_RNA"/>
</dbReference>
<dbReference type="AlphaFoldDB" id="A0A1A7WVS8"/>
<reference evidence="2" key="1">
    <citation type="submission" date="2016-05" db="EMBL/GenBank/DDBJ databases">
        <authorList>
            <person name="Lavstsen T."/>
            <person name="Jespersen J.S."/>
        </authorList>
    </citation>
    <scope>NUCLEOTIDE SEQUENCE</scope>
    <source>
        <tissue evidence="2">Brain</tissue>
    </source>
</reference>
<sequence length="81" mass="8461">NSYHIGPTSALPRPPACQSSPAHGFWVETIRTAALIPWTGCAAFKNTSEPVEMVSVSDPAHSSPAGAPEPDDRCSLSLSLS</sequence>
<evidence type="ECO:0000313" key="2">
    <source>
        <dbReference type="EMBL" id="SBP09786.1"/>
    </source>
</evidence>
<feature type="region of interest" description="Disordered" evidence="1">
    <location>
        <begin position="52"/>
        <end position="81"/>
    </location>
</feature>
<accession>A0A1A7WVS8</accession>
<feature type="non-terminal residue" evidence="2">
    <location>
        <position position="81"/>
    </location>
</feature>
<name>A0A1A7WVS8_9TELE</name>